<comment type="subunit">
    <text evidence="4">Component of the conserved oligomeric Golgi complex which is composed of eight different subunits and is required for normal Golgi morphology and localization.</text>
</comment>
<keyword evidence="6 11" id="KW-0813">Transport</keyword>
<dbReference type="PANTHER" id="PTHR21506">
    <property type="entry name" value="COMPONENT OF OLIGOMERIC GOLGI COMPLEX 6"/>
    <property type="match status" value="1"/>
</dbReference>
<evidence type="ECO:0000256" key="8">
    <source>
        <dbReference type="ARBA" id="ARBA00023034"/>
    </source>
</evidence>
<accession>A0AA38IW59</accession>
<gene>
    <name evidence="15" type="ORF">Zmor_004589</name>
</gene>
<evidence type="ECO:0000256" key="7">
    <source>
        <dbReference type="ARBA" id="ARBA00022927"/>
    </source>
</evidence>
<evidence type="ECO:0000259" key="13">
    <source>
        <dbReference type="Pfam" id="PF06419"/>
    </source>
</evidence>
<keyword evidence="16" id="KW-1185">Reference proteome</keyword>
<evidence type="ECO:0000256" key="6">
    <source>
        <dbReference type="ARBA" id="ARBA00022448"/>
    </source>
</evidence>
<evidence type="ECO:0000256" key="3">
    <source>
        <dbReference type="ARBA" id="ARBA00011023"/>
    </source>
</evidence>
<evidence type="ECO:0000259" key="14">
    <source>
        <dbReference type="Pfam" id="PF20653"/>
    </source>
</evidence>
<evidence type="ECO:0000256" key="2">
    <source>
        <dbReference type="ARBA" id="ARBA00004395"/>
    </source>
</evidence>
<comment type="caution">
    <text evidence="15">The sequence shown here is derived from an EMBL/GenBank/DDBJ whole genome shotgun (WGS) entry which is preliminary data.</text>
</comment>
<dbReference type="EMBL" id="JALNTZ010000002">
    <property type="protein sequence ID" value="KAJ3660119.1"/>
    <property type="molecule type" value="Genomic_DNA"/>
</dbReference>
<evidence type="ECO:0000256" key="11">
    <source>
        <dbReference type="RuleBase" id="RU365075"/>
    </source>
</evidence>
<comment type="function">
    <text evidence="1 11">Required for normal Golgi function.</text>
</comment>
<evidence type="ECO:0000256" key="10">
    <source>
        <dbReference type="ARBA" id="ARBA00031348"/>
    </source>
</evidence>
<evidence type="ECO:0000256" key="4">
    <source>
        <dbReference type="ARBA" id="ARBA00011166"/>
    </source>
</evidence>
<name>A0AA38IW59_9CUCU</name>
<dbReference type="GO" id="GO:0015031">
    <property type="term" value="P:protein transport"/>
    <property type="evidence" value="ECO:0007669"/>
    <property type="project" value="UniProtKB-KW"/>
</dbReference>
<evidence type="ECO:0000256" key="1">
    <source>
        <dbReference type="ARBA" id="ARBA00003627"/>
    </source>
</evidence>
<dbReference type="Pfam" id="PF06419">
    <property type="entry name" value="COG6_N"/>
    <property type="match status" value="1"/>
</dbReference>
<feature type="coiled-coil region" evidence="12">
    <location>
        <begin position="92"/>
        <end position="119"/>
    </location>
</feature>
<keyword evidence="8 11" id="KW-0333">Golgi apparatus</keyword>
<dbReference type="InterPro" id="IPR010490">
    <property type="entry name" value="COG6"/>
</dbReference>
<dbReference type="GO" id="GO:0000139">
    <property type="term" value="C:Golgi membrane"/>
    <property type="evidence" value="ECO:0007669"/>
    <property type="project" value="UniProtKB-SubCell"/>
</dbReference>
<evidence type="ECO:0000256" key="12">
    <source>
        <dbReference type="SAM" id="Coils"/>
    </source>
</evidence>
<evidence type="ECO:0000313" key="15">
    <source>
        <dbReference type="EMBL" id="KAJ3660119.1"/>
    </source>
</evidence>
<dbReference type="PANTHER" id="PTHR21506:SF0">
    <property type="entry name" value="CONSERVED OLIGOMERIC GOLGI COMPLEX SUBUNIT 6"/>
    <property type="match status" value="1"/>
</dbReference>
<sequence>MKMSENDKENVLSKRLNKILEIRLENDQDTLEALKQLSTFYTENTLQARRNLRSQIEKRSLDINENFLASFRDVKVCFDAVYTDVFEMSKSIQEMTSRLHNAKMQTKQLLEQTKALQENNEKNEMHQKVATAFLETFQPSPQELAALHGSKQKRNASLTNEIFGALDRVQKIHSDCKILMQSGYQTLALDIMEQMTLHQEGALERLYRWTQHHCRNVDNPDMTDIITQAMARLQERQVLFRYIIDEYCTARRSVLVGEFINALTRGGPSGNPAPIELRAHDPQIYITDMLVWLNKAIPIEKQNLHLLVKLCDQSGLSQILNEALSSICEGICQPLKIRIEKILNVPTQASVLYAVTNLIRYYKKCIYKVTGPSVLETNLVELQERSEQTFLSSLQQQVNNTLVRVEAPPRDLSPTSAVNNLLAILRDMLSTASMSEGRENDMGKIAHCIMEPLLRAVNEQASRLPPTDMAVYMLNCMYSMYTCLSLYEFMDERLERLQAQSDAQIDTLTSEQASSLVANLSLGPIYTILQDQTQGPLSGIPGMEPTNLKNFLAKLDYLLASPDSLLLPQINLLSSSKHKKTVQKRAFDVLLAIYKQLYEGVHNPANLYENPDSILNKTPSEFMKIIN</sequence>
<comment type="similarity">
    <text evidence="3 11">Belongs to the COG6 family.</text>
</comment>
<dbReference type="InterPro" id="IPR048368">
    <property type="entry name" value="COG6_N"/>
</dbReference>
<dbReference type="GO" id="GO:0006891">
    <property type="term" value="P:intra-Golgi vesicle-mediated transport"/>
    <property type="evidence" value="ECO:0007669"/>
    <property type="project" value="UniProtKB-UniRule"/>
</dbReference>
<keyword evidence="9 11" id="KW-0472">Membrane</keyword>
<dbReference type="Pfam" id="PF20653">
    <property type="entry name" value="COG6_C"/>
    <property type="match status" value="1"/>
</dbReference>
<comment type="subcellular location">
    <subcellularLocation>
        <location evidence="2 11">Golgi apparatus membrane</location>
        <topology evidence="2 11">Peripheral membrane protein</topology>
    </subcellularLocation>
</comment>
<organism evidence="15 16">
    <name type="scientific">Zophobas morio</name>
    <dbReference type="NCBI Taxonomy" id="2755281"/>
    <lineage>
        <taxon>Eukaryota</taxon>
        <taxon>Metazoa</taxon>
        <taxon>Ecdysozoa</taxon>
        <taxon>Arthropoda</taxon>
        <taxon>Hexapoda</taxon>
        <taxon>Insecta</taxon>
        <taxon>Pterygota</taxon>
        <taxon>Neoptera</taxon>
        <taxon>Endopterygota</taxon>
        <taxon>Coleoptera</taxon>
        <taxon>Polyphaga</taxon>
        <taxon>Cucujiformia</taxon>
        <taxon>Tenebrionidae</taxon>
        <taxon>Zophobas</taxon>
    </lineage>
</organism>
<evidence type="ECO:0000256" key="5">
    <source>
        <dbReference type="ARBA" id="ARBA00020973"/>
    </source>
</evidence>
<protein>
    <recommendedName>
        <fullName evidence="5 11">Conserved oligomeric Golgi complex subunit 6</fullName>
        <shortName evidence="11">COG complex subunit 6</shortName>
    </recommendedName>
    <alternativeName>
        <fullName evidence="10 11">Component of oligomeric Golgi complex 6</fullName>
    </alternativeName>
</protein>
<dbReference type="GO" id="GO:0017119">
    <property type="term" value="C:Golgi transport complex"/>
    <property type="evidence" value="ECO:0007669"/>
    <property type="project" value="UniProtKB-UniRule"/>
</dbReference>
<dbReference type="InterPro" id="IPR048369">
    <property type="entry name" value="COG6_C"/>
</dbReference>
<dbReference type="Proteomes" id="UP001168821">
    <property type="component" value="Unassembled WGS sequence"/>
</dbReference>
<feature type="domain" description="Conserved Oligomeric Golgi complex subunit 6 C-terminal" evidence="14">
    <location>
        <begin position="185"/>
        <end position="624"/>
    </location>
</feature>
<dbReference type="AlphaFoldDB" id="A0AA38IW59"/>
<dbReference type="SMART" id="SM01087">
    <property type="entry name" value="COG6"/>
    <property type="match status" value="1"/>
</dbReference>
<evidence type="ECO:0000256" key="9">
    <source>
        <dbReference type="ARBA" id="ARBA00023136"/>
    </source>
</evidence>
<feature type="domain" description="Conserved oligomeric complex COG6 N-terminal" evidence="13">
    <location>
        <begin position="37"/>
        <end position="149"/>
    </location>
</feature>
<keyword evidence="12" id="KW-0175">Coiled coil</keyword>
<evidence type="ECO:0000313" key="16">
    <source>
        <dbReference type="Proteomes" id="UP001168821"/>
    </source>
</evidence>
<proteinExistence type="inferred from homology"/>
<keyword evidence="7 11" id="KW-0653">Protein transport</keyword>
<reference evidence="15" key="1">
    <citation type="journal article" date="2023" name="G3 (Bethesda)">
        <title>Whole genome assemblies of Zophobas morio and Tenebrio molitor.</title>
        <authorList>
            <person name="Kaur S."/>
            <person name="Stinson S.A."/>
            <person name="diCenzo G.C."/>
        </authorList>
    </citation>
    <scope>NUCLEOTIDE SEQUENCE</scope>
    <source>
        <strain evidence="15">QUZm001</strain>
    </source>
</reference>